<evidence type="ECO:0000313" key="2">
    <source>
        <dbReference type="RefSeq" id="XP_013856480.1"/>
    </source>
</evidence>
<dbReference type="AlphaFoldDB" id="A0A2I4ALV7"/>
<dbReference type="OrthoDB" id="8954071at2759"/>
<dbReference type="PANTHER" id="PTHR47510">
    <property type="entry name" value="REVERSE TRANSCRIPTASE DOMAIN-CONTAINING PROTEIN"/>
    <property type="match status" value="1"/>
</dbReference>
<evidence type="ECO:0000313" key="1">
    <source>
        <dbReference type="Proteomes" id="UP000192220"/>
    </source>
</evidence>
<protein>
    <submittedName>
        <fullName evidence="2">Uncharacterized protein LOC106512398</fullName>
    </submittedName>
</protein>
<dbReference type="GeneID" id="106512398"/>
<dbReference type="RefSeq" id="XP_013856480.1">
    <property type="nucleotide sequence ID" value="XM_014001026.1"/>
</dbReference>
<gene>
    <name evidence="2" type="primary">LOC106512398</name>
</gene>
<organism evidence="1 2">
    <name type="scientific">Austrofundulus limnaeus</name>
    <name type="common">Annual killifish</name>
    <dbReference type="NCBI Taxonomy" id="52670"/>
    <lineage>
        <taxon>Eukaryota</taxon>
        <taxon>Metazoa</taxon>
        <taxon>Chordata</taxon>
        <taxon>Craniata</taxon>
        <taxon>Vertebrata</taxon>
        <taxon>Euteleostomi</taxon>
        <taxon>Actinopterygii</taxon>
        <taxon>Neopterygii</taxon>
        <taxon>Teleostei</taxon>
        <taxon>Neoteleostei</taxon>
        <taxon>Acanthomorphata</taxon>
        <taxon>Ovalentaria</taxon>
        <taxon>Atherinomorphae</taxon>
        <taxon>Cyprinodontiformes</taxon>
        <taxon>Rivulidae</taxon>
        <taxon>Austrofundulus</taxon>
    </lineage>
</organism>
<name>A0A2I4ALV7_AUSLI</name>
<accession>A0A2I4ALV7</accession>
<keyword evidence="1" id="KW-1185">Reference proteome</keyword>
<proteinExistence type="predicted"/>
<dbReference type="KEGG" id="alim:106512398"/>
<dbReference type="Proteomes" id="UP000192220">
    <property type="component" value="Unplaced"/>
</dbReference>
<dbReference type="PANTHER" id="PTHR47510:SF3">
    <property type="entry name" value="ENDO_EXONUCLEASE_PHOSPHATASE DOMAIN-CONTAINING PROTEIN"/>
    <property type="match status" value="1"/>
</dbReference>
<dbReference type="STRING" id="52670.A0A2I4ALV7"/>
<dbReference type="InParanoid" id="A0A2I4ALV7"/>
<reference evidence="2" key="1">
    <citation type="submission" date="2025-08" db="UniProtKB">
        <authorList>
            <consortium name="RefSeq"/>
        </authorList>
    </citation>
    <scope>IDENTIFICATION</scope>
</reference>
<sequence length="253" mass="28794">MTVRVWTEDSTSAQQNCFENTDWEVFEEGTDLNGHTSAVLDYINFCANCATKTTTVKMLPNQKPWFNKELRVLLKAMNTAFKLWDQLAYKRARTDLRRGIIRAKHNYQLRIQEYFNQNNSKGMWQGIKSLTGYVGTFTTATDRTHPDTLNHFFARFDHKNNTNPEATSQPRCANEDTPIQLHPNQVRSALCIINTRKPPGSDGVARRILKVCVDQLAGVFTTAFNLSLQQYVVPTCLKSATIIPVAKKNTVCK</sequence>